<name>A0ABN0WHT8_9BACI</name>
<dbReference type="Proteomes" id="UP001500782">
    <property type="component" value="Unassembled WGS sequence"/>
</dbReference>
<evidence type="ECO:0000313" key="2">
    <source>
        <dbReference type="Proteomes" id="UP001500782"/>
    </source>
</evidence>
<dbReference type="Pfam" id="PF20457">
    <property type="entry name" value="DUF6710"/>
    <property type="match status" value="1"/>
</dbReference>
<dbReference type="RefSeq" id="WP_343800714.1">
    <property type="nucleotide sequence ID" value="NZ_BAAADJ010000054.1"/>
</dbReference>
<organism evidence="1 2">
    <name type="scientific">Bacillus carboniphilus</name>
    <dbReference type="NCBI Taxonomy" id="86663"/>
    <lineage>
        <taxon>Bacteria</taxon>
        <taxon>Bacillati</taxon>
        <taxon>Bacillota</taxon>
        <taxon>Bacilli</taxon>
        <taxon>Bacillales</taxon>
        <taxon>Bacillaceae</taxon>
        <taxon>Bacillus</taxon>
    </lineage>
</organism>
<proteinExistence type="predicted"/>
<accession>A0ABN0WHT8</accession>
<keyword evidence="2" id="KW-1185">Reference proteome</keyword>
<dbReference type="EMBL" id="BAAADJ010000054">
    <property type="protein sequence ID" value="GAA0338324.1"/>
    <property type="molecule type" value="Genomic_DNA"/>
</dbReference>
<comment type="caution">
    <text evidence="1">The sequence shown here is derived from an EMBL/GenBank/DDBJ whole genome shotgun (WGS) entry which is preliminary data.</text>
</comment>
<protein>
    <submittedName>
        <fullName evidence="1">Uncharacterized protein</fullName>
    </submittedName>
</protein>
<reference evidence="1 2" key="1">
    <citation type="journal article" date="2019" name="Int. J. Syst. Evol. Microbiol.">
        <title>The Global Catalogue of Microorganisms (GCM) 10K type strain sequencing project: providing services to taxonomists for standard genome sequencing and annotation.</title>
        <authorList>
            <consortium name="The Broad Institute Genomics Platform"/>
            <consortium name="The Broad Institute Genome Sequencing Center for Infectious Disease"/>
            <person name="Wu L."/>
            <person name="Ma J."/>
        </authorList>
    </citation>
    <scope>NUCLEOTIDE SEQUENCE [LARGE SCALE GENOMIC DNA]</scope>
    <source>
        <strain evidence="1 2">JCM 9731</strain>
    </source>
</reference>
<sequence>MLKELINKFVYSDRKEELQIKKFEQMINFAESVIQKGDSTLKEKHPVLDIIRLLGRRTQSEMISDILHSEEEVHAPNHSLERLLFNHTILLTEDGRDLIDFKKRVRSERAIKLKRDLVLPTPGKQSKLLQTLTKIGFDREWGPWTQDRVNHKVEVWLPMGIAWVHSGNHSIIAGIIRSEGIIKTNNIYDISEIYRYVYCDGLNFYRKEDNSIIAPVQNLEFAAIFEIGRRMKEKKISF</sequence>
<gene>
    <name evidence="1" type="ORF">GCM10008967_30750</name>
</gene>
<evidence type="ECO:0000313" key="1">
    <source>
        <dbReference type="EMBL" id="GAA0338324.1"/>
    </source>
</evidence>
<dbReference type="InterPro" id="IPR046556">
    <property type="entry name" value="DUF6710"/>
</dbReference>